<name>A0A142K679_9CAUD</name>
<sequence>MSTLRHQLSGTRKLEPAGPGARQPDGSRWMQYRSTGEVSYACACGYASGWVAADSIDSGTLRLQHPTGQPAPYRIVPGEVLASTPQERP</sequence>
<organism evidence="2 3">
    <name type="scientific">Streptomyces phage Chymera</name>
    <dbReference type="NCBI Taxonomy" id="1821728"/>
    <lineage>
        <taxon>Viruses</taxon>
        <taxon>Duplodnaviria</taxon>
        <taxon>Heunggongvirae</taxon>
        <taxon>Uroviricota</taxon>
        <taxon>Caudoviricetes</taxon>
        <taxon>Chymeravirus</taxon>
        <taxon>Chymeravirus chymera</taxon>
    </lineage>
</organism>
<gene>
    <name evidence="2" type="ORF">SEA_CHYMERA_53</name>
</gene>
<accession>A0A142K679</accession>
<evidence type="ECO:0000256" key="1">
    <source>
        <dbReference type="SAM" id="MobiDB-lite"/>
    </source>
</evidence>
<evidence type="ECO:0000313" key="3">
    <source>
        <dbReference type="Proteomes" id="UP000223789"/>
    </source>
</evidence>
<feature type="region of interest" description="Disordered" evidence="1">
    <location>
        <begin position="1"/>
        <end position="28"/>
    </location>
</feature>
<feature type="region of interest" description="Disordered" evidence="1">
    <location>
        <begin position="63"/>
        <end position="89"/>
    </location>
</feature>
<feature type="compositionally biased region" description="Polar residues" evidence="1">
    <location>
        <begin position="1"/>
        <end position="10"/>
    </location>
</feature>
<reference evidence="2 3" key="1">
    <citation type="submission" date="2016-03" db="EMBL/GenBank/DDBJ databases">
        <authorList>
            <person name="Ploux O."/>
        </authorList>
    </citation>
    <scope>NUCLEOTIDE SEQUENCE [LARGE SCALE GENOMIC DNA]</scope>
</reference>
<dbReference type="EMBL" id="KU958700">
    <property type="protein sequence ID" value="AMS01612.1"/>
    <property type="molecule type" value="Genomic_DNA"/>
</dbReference>
<keyword evidence="3" id="KW-1185">Reference proteome</keyword>
<proteinExistence type="predicted"/>
<evidence type="ECO:0000313" key="2">
    <source>
        <dbReference type="EMBL" id="AMS01612.1"/>
    </source>
</evidence>
<dbReference type="Proteomes" id="UP000223789">
    <property type="component" value="Segment"/>
</dbReference>
<protein>
    <submittedName>
        <fullName evidence="2">Uncharacterized protein</fullName>
    </submittedName>
</protein>